<organism evidence="4 5">
    <name type="scientific">candidate division WOR-3 bacterium JGI_Cruoil_03_44_89</name>
    <dbReference type="NCBI Taxonomy" id="1973748"/>
    <lineage>
        <taxon>Bacteria</taxon>
        <taxon>Bacteria division WOR-3</taxon>
    </lineage>
</organism>
<protein>
    <submittedName>
        <fullName evidence="4">Uncharacterized protein</fullName>
    </submittedName>
</protein>
<evidence type="ECO:0000313" key="4">
    <source>
        <dbReference type="EMBL" id="OYD17215.1"/>
    </source>
</evidence>
<sequence length="87" mass="10157">MKKEPKLEDLIEVAKFNFLSSRYEEAIKTWERALKLSPNDPKIYYNMGIAYESLNQLDKARVCFKKAVEIEPKNQQAKQHLEKIVGA</sequence>
<feature type="repeat" description="TPR" evidence="3">
    <location>
        <begin position="41"/>
        <end position="74"/>
    </location>
</feature>
<dbReference type="Gene3D" id="1.25.40.10">
    <property type="entry name" value="Tetratricopeptide repeat domain"/>
    <property type="match status" value="1"/>
</dbReference>
<dbReference type="EMBL" id="NOZQ01000028">
    <property type="protein sequence ID" value="OYD17215.1"/>
    <property type="molecule type" value="Genomic_DNA"/>
</dbReference>
<dbReference type="AlphaFoldDB" id="A0A235C079"/>
<evidence type="ECO:0000313" key="5">
    <source>
        <dbReference type="Proteomes" id="UP000215215"/>
    </source>
</evidence>
<proteinExistence type="predicted"/>
<dbReference type="PROSITE" id="PS50293">
    <property type="entry name" value="TPR_REGION"/>
    <property type="match status" value="1"/>
</dbReference>
<feature type="repeat" description="TPR" evidence="3">
    <location>
        <begin position="7"/>
        <end position="40"/>
    </location>
</feature>
<dbReference type="PROSITE" id="PS50005">
    <property type="entry name" value="TPR"/>
    <property type="match status" value="2"/>
</dbReference>
<accession>A0A235C079</accession>
<evidence type="ECO:0000256" key="3">
    <source>
        <dbReference type="PROSITE-ProRule" id="PRU00339"/>
    </source>
</evidence>
<evidence type="ECO:0000256" key="2">
    <source>
        <dbReference type="ARBA" id="ARBA00022803"/>
    </source>
</evidence>
<dbReference type="PANTHER" id="PTHR44943">
    <property type="entry name" value="CELLULOSE SYNTHASE OPERON PROTEIN C"/>
    <property type="match status" value="1"/>
</dbReference>
<dbReference type="InterPro" id="IPR019734">
    <property type="entry name" value="TPR_rpt"/>
</dbReference>
<dbReference type="SMART" id="SM00028">
    <property type="entry name" value="TPR"/>
    <property type="match status" value="2"/>
</dbReference>
<evidence type="ECO:0000256" key="1">
    <source>
        <dbReference type="ARBA" id="ARBA00022737"/>
    </source>
</evidence>
<dbReference type="PANTHER" id="PTHR44943:SF8">
    <property type="entry name" value="TPR REPEAT-CONTAINING PROTEIN MJ0263"/>
    <property type="match status" value="1"/>
</dbReference>
<keyword evidence="1" id="KW-0677">Repeat</keyword>
<name>A0A235C079_UNCW3</name>
<dbReference type="Proteomes" id="UP000215215">
    <property type="component" value="Unassembled WGS sequence"/>
</dbReference>
<dbReference type="InterPro" id="IPR051685">
    <property type="entry name" value="Ycf3/AcsC/BcsC/TPR_MFPF"/>
</dbReference>
<dbReference type="SUPFAM" id="SSF48452">
    <property type="entry name" value="TPR-like"/>
    <property type="match status" value="1"/>
</dbReference>
<keyword evidence="2 3" id="KW-0802">TPR repeat</keyword>
<dbReference type="InterPro" id="IPR011990">
    <property type="entry name" value="TPR-like_helical_dom_sf"/>
</dbReference>
<reference evidence="4 5" key="1">
    <citation type="submission" date="2017-07" db="EMBL/GenBank/DDBJ databases">
        <title>Recovery of genomes from metagenomes via a dereplication, aggregation, and scoring strategy.</title>
        <authorList>
            <person name="Sieber C.M."/>
            <person name="Probst A.J."/>
            <person name="Sharrar A."/>
            <person name="Thomas B.C."/>
            <person name="Hess M."/>
            <person name="Tringe S.G."/>
            <person name="Banfield J.F."/>
        </authorList>
    </citation>
    <scope>NUCLEOTIDE SEQUENCE [LARGE SCALE GENOMIC DNA]</scope>
    <source>
        <strain evidence="4">JGI_Cruoil_03_44_89</strain>
    </source>
</reference>
<dbReference type="Pfam" id="PF13414">
    <property type="entry name" value="TPR_11"/>
    <property type="match status" value="1"/>
</dbReference>
<comment type="caution">
    <text evidence="4">The sequence shown here is derived from an EMBL/GenBank/DDBJ whole genome shotgun (WGS) entry which is preliminary data.</text>
</comment>
<gene>
    <name evidence="4" type="ORF">CH333_01600</name>
</gene>